<organism evidence="1 2">
    <name type="scientific">Ancylostoma ceylanicum</name>
    <dbReference type="NCBI Taxonomy" id="53326"/>
    <lineage>
        <taxon>Eukaryota</taxon>
        <taxon>Metazoa</taxon>
        <taxon>Ecdysozoa</taxon>
        <taxon>Nematoda</taxon>
        <taxon>Chromadorea</taxon>
        <taxon>Rhabditida</taxon>
        <taxon>Rhabditina</taxon>
        <taxon>Rhabditomorpha</taxon>
        <taxon>Strongyloidea</taxon>
        <taxon>Ancylostomatidae</taxon>
        <taxon>Ancylostomatinae</taxon>
        <taxon>Ancylostoma</taxon>
    </lineage>
</organism>
<evidence type="ECO:0000313" key="2">
    <source>
        <dbReference type="Proteomes" id="UP000024635"/>
    </source>
</evidence>
<name>A0A016WGV3_9BILA</name>
<gene>
    <name evidence="1" type="primary">Acey_s0713.g1749</name>
    <name evidence="1" type="ORF">Y032_0713g1749</name>
</gene>
<dbReference type="Proteomes" id="UP000024635">
    <property type="component" value="Unassembled WGS sequence"/>
</dbReference>
<evidence type="ECO:0000313" key="1">
    <source>
        <dbReference type="EMBL" id="EYC38502.1"/>
    </source>
</evidence>
<reference evidence="2" key="1">
    <citation type="journal article" date="2015" name="Nat. Genet.">
        <title>The genome and transcriptome of the zoonotic hookworm Ancylostoma ceylanicum identify infection-specific gene families.</title>
        <authorList>
            <person name="Schwarz E.M."/>
            <person name="Hu Y."/>
            <person name="Antoshechkin I."/>
            <person name="Miller M.M."/>
            <person name="Sternberg P.W."/>
            <person name="Aroian R.V."/>
        </authorList>
    </citation>
    <scope>NUCLEOTIDE SEQUENCE</scope>
    <source>
        <strain evidence="2">HY135</strain>
    </source>
</reference>
<dbReference type="AlphaFoldDB" id="A0A016WGV3"/>
<accession>A0A016WGV3</accession>
<proteinExistence type="predicted"/>
<sequence>MSLPWHYSRENDRIRIRRWKVDLPWARKGSLVRKTPRYGFNGGGSLKRTKVSQKVLTYVSPVAKSLQSFVVDSDASAKILYTNSFLDRIVFNATGRRSELGKLKTWFLSLIHY</sequence>
<keyword evidence="2" id="KW-1185">Reference proteome</keyword>
<dbReference type="EMBL" id="JARK01000313">
    <property type="protein sequence ID" value="EYC38502.1"/>
    <property type="molecule type" value="Genomic_DNA"/>
</dbReference>
<protein>
    <submittedName>
        <fullName evidence="1">Uncharacterized protein</fullName>
    </submittedName>
</protein>
<comment type="caution">
    <text evidence="1">The sequence shown here is derived from an EMBL/GenBank/DDBJ whole genome shotgun (WGS) entry which is preliminary data.</text>
</comment>